<keyword evidence="7 14" id="KW-0812">Transmembrane</keyword>
<keyword evidence="8" id="KW-0735">Signal-anchor</keyword>
<name>A0AA39IIN1_9BILA</name>
<protein>
    <recommendedName>
        <fullName evidence="4">alpha-1,6-mannosyl-glycoprotein 6-beta-N-acetylglucosaminyltransferase</fullName>
        <ecNumber evidence="4">2.4.1.155</ecNumber>
    </recommendedName>
</protein>
<dbReference type="PANTHER" id="PTHR15075">
    <property type="entry name" value="ALPHA-MANNOSIDE BETA-1,6-N-ACETYLGLUCOSAMINYLTRANSFERASE"/>
    <property type="match status" value="1"/>
</dbReference>
<reference evidence="16" key="1">
    <citation type="submission" date="2023-06" db="EMBL/GenBank/DDBJ databases">
        <title>Genomic analysis of the entomopathogenic nematode Steinernema hermaphroditum.</title>
        <authorList>
            <person name="Schwarz E.M."/>
            <person name="Heppert J.K."/>
            <person name="Baniya A."/>
            <person name="Schwartz H.T."/>
            <person name="Tan C.-H."/>
            <person name="Antoshechkin I."/>
            <person name="Sternberg P.W."/>
            <person name="Goodrich-Blair H."/>
            <person name="Dillman A.R."/>
        </authorList>
    </citation>
    <scope>NUCLEOTIDE SEQUENCE</scope>
    <source>
        <strain evidence="16">PS9179</strain>
        <tissue evidence="16">Whole animal</tissue>
    </source>
</reference>
<dbReference type="Proteomes" id="UP001175271">
    <property type="component" value="Unassembled WGS sequence"/>
</dbReference>
<dbReference type="GO" id="GO:0006487">
    <property type="term" value="P:protein N-linked glycosylation"/>
    <property type="evidence" value="ECO:0007669"/>
    <property type="project" value="TreeGrafter"/>
</dbReference>
<feature type="domain" description="Glycosyltransferase family 18 catalytic" evidence="15">
    <location>
        <begin position="134"/>
        <end position="685"/>
    </location>
</feature>
<evidence type="ECO:0000313" key="17">
    <source>
        <dbReference type="Proteomes" id="UP001175271"/>
    </source>
</evidence>
<comment type="catalytic activity">
    <reaction evidence="13">
        <text>N(4)-{beta-D-GlcNAc-(1-&gt;2)-[beta-D-GlcNAc-(1-&gt;4)]-alpha-D-Man-(1-&gt;3)-[beta-D-GlcNAc-(1-&gt;2)-alpha-D-Man-(1-&gt;6)]-beta-D-Man-(1-&gt;4)-beta-D-GlcNAc-(1-&gt;4)-beta-D-GlcNAc}-L-asparaginyl-[protein] + UDP-N-acetyl-alpha-D-glucosamine = N(4)-{beta-D-GlcNAc-(1-&gt;2)-[beta-D-GlcNAc-(1-&gt;4)]-alpha-D-Man-(1-&gt;3)-[beta-D-GlcNAc-(1-&gt;2)-[beta-D-GlcNAc-(1-&gt;6)]-alpha-D-Man-(1-&gt;6)]-beta-D-Man-(1-&gt;4)-beta-D-GlcNAc-(1-&gt;4)-beta-D-GlcNAc}-L-asparaginyl-[protein] + UDP + H(+)</text>
        <dbReference type="Rhea" id="RHEA:16921"/>
        <dbReference type="Rhea" id="RHEA-COMP:14374"/>
        <dbReference type="Rhea" id="RHEA-COMP:14377"/>
        <dbReference type="ChEBI" id="CHEBI:15378"/>
        <dbReference type="ChEBI" id="CHEBI:57705"/>
        <dbReference type="ChEBI" id="CHEBI:58223"/>
        <dbReference type="ChEBI" id="CHEBI:139507"/>
        <dbReference type="ChEBI" id="CHEBI:139510"/>
        <dbReference type="EC" id="2.4.1.155"/>
    </reaction>
</comment>
<evidence type="ECO:0000256" key="7">
    <source>
        <dbReference type="ARBA" id="ARBA00022692"/>
    </source>
</evidence>
<evidence type="ECO:0000256" key="1">
    <source>
        <dbReference type="ARBA" id="ARBA00004323"/>
    </source>
</evidence>
<dbReference type="GO" id="GO:0000139">
    <property type="term" value="C:Golgi membrane"/>
    <property type="evidence" value="ECO:0007669"/>
    <property type="project" value="UniProtKB-SubCell"/>
</dbReference>
<evidence type="ECO:0000256" key="8">
    <source>
        <dbReference type="ARBA" id="ARBA00022968"/>
    </source>
</evidence>
<dbReference type="GO" id="GO:0030144">
    <property type="term" value="F:alpha-1,6-mannosylglycoprotein 6-beta-N-acetylglucosaminyltransferase activity"/>
    <property type="evidence" value="ECO:0007669"/>
    <property type="project" value="UniProtKB-EC"/>
</dbReference>
<keyword evidence="11 14" id="KW-0472">Membrane</keyword>
<accession>A0AA39IIN1</accession>
<dbReference type="EMBL" id="JAUCMV010000001">
    <property type="protein sequence ID" value="KAK0425032.1"/>
    <property type="molecule type" value="Genomic_DNA"/>
</dbReference>
<evidence type="ECO:0000256" key="2">
    <source>
        <dbReference type="ARBA" id="ARBA00004922"/>
    </source>
</evidence>
<evidence type="ECO:0000256" key="10">
    <source>
        <dbReference type="ARBA" id="ARBA00023034"/>
    </source>
</evidence>
<evidence type="ECO:0000256" key="13">
    <source>
        <dbReference type="ARBA" id="ARBA00048243"/>
    </source>
</evidence>
<evidence type="ECO:0000256" key="11">
    <source>
        <dbReference type="ARBA" id="ARBA00023136"/>
    </source>
</evidence>
<dbReference type="Pfam" id="PF15024">
    <property type="entry name" value="Glyco_transf_18"/>
    <property type="match status" value="1"/>
</dbReference>
<evidence type="ECO:0000256" key="12">
    <source>
        <dbReference type="ARBA" id="ARBA00023180"/>
    </source>
</evidence>
<dbReference type="PANTHER" id="PTHR15075:SF2">
    <property type="entry name" value="ALPHA-1,6-MANNOSYLGLYCOPROTEIN 6-BETA-N-ACETYLGLUCOSAMINYLTRANSFERASE"/>
    <property type="match status" value="1"/>
</dbReference>
<keyword evidence="12" id="KW-0325">Glycoprotein</keyword>
<dbReference type="InterPro" id="IPR052105">
    <property type="entry name" value="MGAT5_Glycosyltransferase"/>
</dbReference>
<evidence type="ECO:0000256" key="14">
    <source>
        <dbReference type="SAM" id="Phobius"/>
    </source>
</evidence>
<evidence type="ECO:0000256" key="6">
    <source>
        <dbReference type="ARBA" id="ARBA00022679"/>
    </source>
</evidence>
<evidence type="ECO:0000256" key="9">
    <source>
        <dbReference type="ARBA" id="ARBA00022989"/>
    </source>
</evidence>
<keyword evidence="9 14" id="KW-1133">Transmembrane helix</keyword>
<evidence type="ECO:0000256" key="3">
    <source>
        <dbReference type="ARBA" id="ARBA00007477"/>
    </source>
</evidence>
<keyword evidence="5" id="KW-0328">Glycosyltransferase</keyword>
<keyword evidence="6" id="KW-0808">Transferase</keyword>
<dbReference type="InterPro" id="IPR026116">
    <property type="entry name" value="GT18_cat"/>
</dbReference>
<feature type="transmembrane region" description="Helical" evidence="14">
    <location>
        <begin position="38"/>
        <end position="58"/>
    </location>
</feature>
<comment type="pathway">
    <text evidence="2">Protein modification; protein glycosylation.</text>
</comment>
<dbReference type="AlphaFoldDB" id="A0AA39IIN1"/>
<keyword evidence="17" id="KW-1185">Reference proteome</keyword>
<dbReference type="EC" id="2.4.1.155" evidence="4"/>
<comment type="caution">
    <text evidence="16">The sequence shown here is derived from an EMBL/GenBank/DDBJ whole genome shotgun (WGS) entry which is preliminary data.</text>
</comment>
<organism evidence="16 17">
    <name type="scientific">Steinernema hermaphroditum</name>
    <dbReference type="NCBI Taxonomy" id="289476"/>
    <lineage>
        <taxon>Eukaryota</taxon>
        <taxon>Metazoa</taxon>
        <taxon>Ecdysozoa</taxon>
        <taxon>Nematoda</taxon>
        <taxon>Chromadorea</taxon>
        <taxon>Rhabditida</taxon>
        <taxon>Tylenchina</taxon>
        <taxon>Panagrolaimomorpha</taxon>
        <taxon>Strongyloidoidea</taxon>
        <taxon>Steinernematidae</taxon>
        <taxon>Steinernema</taxon>
    </lineage>
</organism>
<comment type="subcellular location">
    <subcellularLocation>
        <location evidence="1">Golgi apparatus membrane</location>
        <topology evidence="1">Single-pass type II membrane protein</topology>
    </subcellularLocation>
</comment>
<evidence type="ECO:0000313" key="16">
    <source>
        <dbReference type="EMBL" id="KAK0425032.1"/>
    </source>
</evidence>
<evidence type="ECO:0000259" key="15">
    <source>
        <dbReference type="Pfam" id="PF15024"/>
    </source>
</evidence>
<keyword evidence="10" id="KW-0333">Golgi apparatus</keyword>
<comment type="similarity">
    <text evidence="3">Belongs to the glycosyltransferase 18 family.</text>
</comment>
<gene>
    <name evidence="16" type="ORF">QR680_008994</name>
</gene>
<proteinExistence type="inferred from homology"/>
<sequence length="700" mass="80460">MVNLRAGSLSGRQWHWRAYELWRRFDRWFRRESVRRRFFFTMSLLSAIGLFMFVLHTLDYLNQASPRQEYDDLQFEIRRRNIQARIRQRLWTSSPIPGTWGRNCTSDAFLDDENYPECREKMAWMRQFWQSEKCYAQNGVDGTDCSFSVFLSEVQHFCPVLPWRKVVQPRKASMSKNQTDINGLFELMADNPVNFQWMKGRLTRMWPTWSDALKQSTQKDPSLFEHRRLTIMLHLGFLSKETGLNFGTKSAKGGPLGELVQWSDLIASLYLLGHKLIISTETVTFRSTISKMAGGMDACNSQGNNPVDLIFTDIMGLRMMRRKVKKVYSSISCRVRVLDSFGTHAEFNSNEYFLKHRSELGGKTTNTWGGHQLKLGQFLTMYPHTDDNTFLGFVVELHDRATSVPVQRENISLVYGKENYMWEGMDSVLDVLKEFTPIHATVADGKAEMLKKWDIVNHHLLNGPDFHSLLRKTKIFFGLGFPLEGPAPLEAIANGAVFINPKFVPPKSRRSYKFFADKPTLRELTSQNPYVERFVGEPLVYTVDLSNKTSLRKVLSAVLNISVHPYLPYEFTAPGMLERVHILTSHHNFCTEKHTWPPFSSARIIQSGAGLSCQEACAAEGLLCERTFFWRINNPEEVTKFGHCSEARRNASLTYAPTSCLLQQNPLLYSCASKPPTLVQRICPCRSFKEGQSILCKDCT</sequence>
<evidence type="ECO:0000256" key="5">
    <source>
        <dbReference type="ARBA" id="ARBA00022676"/>
    </source>
</evidence>
<evidence type="ECO:0000256" key="4">
    <source>
        <dbReference type="ARBA" id="ARBA00012671"/>
    </source>
</evidence>